<dbReference type="EMBL" id="AWUE01023246">
    <property type="protein sequence ID" value="OMO54494.1"/>
    <property type="molecule type" value="Genomic_DNA"/>
</dbReference>
<feature type="region of interest" description="Disordered" evidence="1">
    <location>
        <begin position="1"/>
        <end position="24"/>
    </location>
</feature>
<name>A0A1R3G8S9_9ROSI</name>
<gene>
    <name evidence="2" type="ORF">COLO4_36463</name>
</gene>
<sequence>MKRRHFKSNESNKEKGTYLEHKATNGMSKDTSGIIKIEMVDIKLEDACSQNSAVQELVADTIQHHAIITPMLTAQNLNTI</sequence>
<accession>A0A1R3G8S9</accession>
<feature type="compositionally biased region" description="Basic and acidic residues" evidence="1">
    <location>
        <begin position="7"/>
        <end position="23"/>
    </location>
</feature>
<evidence type="ECO:0000313" key="2">
    <source>
        <dbReference type="EMBL" id="OMO54494.1"/>
    </source>
</evidence>
<evidence type="ECO:0000256" key="1">
    <source>
        <dbReference type="SAM" id="MobiDB-lite"/>
    </source>
</evidence>
<keyword evidence="3" id="KW-1185">Reference proteome</keyword>
<proteinExistence type="predicted"/>
<dbReference type="AlphaFoldDB" id="A0A1R3G8S9"/>
<comment type="caution">
    <text evidence="2">The sequence shown here is derived from an EMBL/GenBank/DDBJ whole genome shotgun (WGS) entry which is preliminary data.</text>
</comment>
<dbReference type="Proteomes" id="UP000187203">
    <property type="component" value="Unassembled WGS sequence"/>
</dbReference>
<protein>
    <submittedName>
        <fullName evidence="2">Movement protein</fullName>
    </submittedName>
</protein>
<reference evidence="3" key="1">
    <citation type="submission" date="2013-09" db="EMBL/GenBank/DDBJ databases">
        <title>Corchorus olitorius genome sequencing.</title>
        <authorList>
            <person name="Alam M."/>
            <person name="Haque M.S."/>
            <person name="Islam M.S."/>
            <person name="Emdad E.M."/>
            <person name="Islam M.M."/>
            <person name="Ahmed B."/>
            <person name="Halim A."/>
            <person name="Hossen Q.M.M."/>
            <person name="Hossain M.Z."/>
            <person name="Ahmed R."/>
            <person name="Khan M.M."/>
            <person name="Islam R."/>
            <person name="Rashid M.M."/>
            <person name="Khan S.A."/>
            <person name="Rahman M.S."/>
            <person name="Alam M."/>
            <person name="Yahiya A.S."/>
            <person name="Khan M.S."/>
            <person name="Azam M.S."/>
            <person name="Haque T."/>
            <person name="Lashkar M.Z.H."/>
            <person name="Akhand A.I."/>
            <person name="Morshed G."/>
            <person name="Roy S."/>
            <person name="Uddin K.S."/>
            <person name="Rabeya T."/>
            <person name="Hossain A.S."/>
            <person name="Chowdhury A."/>
            <person name="Snigdha A.R."/>
            <person name="Mortoza M.S."/>
            <person name="Matin S.A."/>
            <person name="Hoque S.M.E."/>
            <person name="Islam M.K."/>
            <person name="Roy D.K."/>
            <person name="Haider R."/>
            <person name="Moosa M.M."/>
            <person name="Elias S.M."/>
            <person name="Hasan A.M."/>
            <person name="Jahan S."/>
            <person name="Shafiuddin M."/>
            <person name="Mahmood N."/>
            <person name="Shommy N.S."/>
        </authorList>
    </citation>
    <scope>NUCLEOTIDE SEQUENCE [LARGE SCALE GENOMIC DNA]</scope>
    <source>
        <strain evidence="3">cv. O-4</strain>
    </source>
</reference>
<organism evidence="2 3">
    <name type="scientific">Corchorus olitorius</name>
    <dbReference type="NCBI Taxonomy" id="93759"/>
    <lineage>
        <taxon>Eukaryota</taxon>
        <taxon>Viridiplantae</taxon>
        <taxon>Streptophyta</taxon>
        <taxon>Embryophyta</taxon>
        <taxon>Tracheophyta</taxon>
        <taxon>Spermatophyta</taxon>
        <taxon>Magnoliopsida</taxon>
        <taxon>eudicotyledons</taxon>
        <taxon>Gunneridae</taxon>
        <taxon>Pentapetalae</taxon>
        <taxon>rosids</taxon>
        <taxon>malvids</taxon>
        <taxon>Malvales</taxon>
        <taxon>Malvaceae</taxon>
        <taxon>Grewioideae</taxon>
        <taxon>Apeibeae</taxon>
        <taxon>Corchorus</taxon>
    </lineage>
</organism>
<evidence type="ECO:0000313" key="3">
    <source>
        <dbReference type="Proteomes" id="UP000187203"/>
    </source>
</evidence>